<evidence type="ECO:0000259" key="3">
    <source>
        <dbReference type="SMART" id="SM01037"/>
    </source>
</evidence>
<dbReference type="InterPro" id="IPR006813">
    <property type="entry name" value="Glyco_trans_17"/>
</dbReference>
<dbReference type="PANTHER" id="PTHR31338">
    <property type="entry name" value="POLYKETIDE CYCLASE/DEHYDRASE AND LIPID TRANSPORT SUPERFAMILY PROTEIN"/>
    <property type="match status" value="1"/>
</dbReference>
<dbReference type="GO" id="GO:0006952">
    <property type="term" value="P:defense response"/>
    <property type="evidence" value="ECO:0007669"/>
    <property type="project" value="InterPro"/>
</dbReference>
<accession>A0A7G2EQP0</accession>
<dbReference type="Pfam" id="PF04724">
    <property type="entry name" value="Glyco_transf_17"/>
    <property type="match status" value="1"/>
</dbReference>
<dbReference type="CDD" id="cd07816">
    <property type="entry name" value="Bet_v1-like"/>
    <property type="match status" value="1"/>
</dbReference>
<dbReference type="InterPro" id="IPR052006">
    <property type="entry name" value="MLP-like"/>
</dbReference>
<proteinExistence type="inferred from homology"/>
<sequence>MATSGTYVTQVPLKGTVEKHFKRYRNENYLFPDTIGHHIQSVTVHDGEWDTQGGIKIWNYTLGDGKEEVFKERREIDDDNKIVKVVGLEGHVMEQFKVYEIDFQFIPKSEEDCVCKITMIWEKRNDDFPEPSSYMQLLKNMESYVFLLVIVPTFVLADLLIMSDVDEIPSRHTVNLLRWCNEITQIPHLRLKNSLYSFEFLLDNKSWRASVHRMALHGVSTSLYSR</sequence>
<evidence type="ECO:0000313" key="4">
    <source>
        <dbReference type="EMBL" id="CAD5324202.1"/>
    </source>
</evidence>
<keyword evidence="2" id="KW-0472">Membrane</keyword>
<dbReference type="GO" id="GO:0016020">
    <property type="term" value="C:membrane"/>
    <property type="evidence" value="ECO:0007669"/>
    <property type="project" value="InterPro"/>
</dbReference>
<protein>
    <submittedName>
        <fullName evidence="4">(thale cress) hypothetical protein</fullName>
    </submittedName>
</protein>
<dbReference type="GO" id="GO:0003830">
    <property type="term" value="F:beta-1,4-mannosylglycoprotein 4-beta-N-acetylglucosaminyltransferase activity"/>
    <property type="evidence" value="ECO:0007669"/>
    <property type="project" value="InterPro"/>
</dbReference>
<dbReference type="AlphaFoldDB" id="A0A7G2EQP0"/>
<keyword evidence="2" id="KW-1133">Transmembrane helix</keyword>
<dbReference type="SMART" id="SM01037">
    <property type="entry name" value="Bet_v_1"/>
    <property type="match status" value="1"/>
</dbReference>
<name>A0A7G2EQP0_ARATH</name>
<feature type="domain" description="Bet v I/Major latex protein" evidence="3">
    <location>
        <begin position="2"/>
        <end position="148"/>
    </location>
</feature>
<dbReference type="Pfam" id="PF00407">
    <property type="entry name" value="Bet_v_1"/>
    <property type="match status" value="1"/>
</dbReference>
<organism evidence="4 5">
    <name type="scientific">Arabidopsis thaliana</name>
    <name type="common">Mouse-ear cress</name>
    <dbReference type="NCBI Taxonomy" id="3702"/>
    <lineage>
        <taxon>Eukaryota</taxon>
        <taxon>Viridiplantae</taxon>
        <taxon>Streptophyta</taxon>
        <taxon>Embryophyta</taxon>
        <taxon>Tracheophyta</taxon>
        <taxon>Spermatophyta</taxon>
        <taxon>Magnoliopsida</taxon>
        <taxon>eudicotyledons</taxon>
        <taxon>Gunneridae</taxon>
        <taxon>Pentapetalae</taxon>
        <taxon>rosids</taxon>
        <taxon>malvids</taxon>
        <taxon>Brassicales</taxon>
        <taxon>Brassicaceae</taxon>
        <taxon>Camelineae</taxon>
        <taxon>Arabidopsis</taxon>
    </lineage>
</organism>
<keyword evidence="2" id="KW-0812">Transmembrane</keyword>
<dbReference type="InterPro" id="IPR000916">
    <property type="entry name" value="Bet_v_I/MLP"/>
</dbReference>
<comment type="similarity">
    <text evidence="1">Belongs to the MLP family.</text>
</comment>
<evidence type="ECO:0000256" key="2">
    <source>
        <dbReference type="SAM" id="Phobius"/>
    </source>
</evidence>
<reference evidence="4 5" key="1">
    <citation type="submission" date="2020-09" db="EMBL/GenBank/DDBJ databases">
        <authorList>
            <person name="Ashkenazy H."/>
        </authorList>
    </citation>
    <scope>NUCLEOTIDE SEQUENCE [LARGE SCALE GENOMIC DNA]</scope>
    <source>
        <strain evidence="5">cv. Cdm-0</strain>
    </source>
</reference>
<dbReference type="Proteomes" id="UP000516314">
    <property type="component" value="Chromosome 3"/>
</dbReference>
<gene>
    <name evidence="4" type="ORF">AT9943_LOCUS12109</name>
</gene>
<feature type="transmembrane region" description="Helical" evidence="2">
    <location>
        <begin position="144"/>
        <end position="162"/>
    </location>
</feature>
<dbReference type="PANTHER" id="PTHR31338:SF18">
    <property type="entry name" value="MLP-LIKE PROTEIN 328-RELATED"/>
    <property type="match status" value="1"/>
</dbReference>
<dbReference type="SUPFAM" id="SSF55961">
    <property type="entry name" value="Bet v1-like"/>
    <property type="match status" value="1"/>
</dbReference>
<evidence type="ECO:0000313" key="5">
    <source>
        <dbReference type="Proteomes" id="UP000516314"/>
    </source>
</evidence>
<dbReference type="Gene3D" id="3.30.530.20">
    <property type="match status" value="1"/>
</dbReference>
<dbReference type="EMBL" id="LR881468">
    <property type="protein sequence ID" value="CAD5324202.1"/>
    <property type="molecule type" value="Genomic_DNA"/>
</dbReference>
<evidence type="ECO:0000256" key="1">
    <source>
        <dbReference type="ARBA" id="ARBA00038242"/>
    </source>
</evidence>
<dbReference type="InterPro" id="IPR023393">
    <property type="entry name" value="START-like_dom_sf"/>
</dbReference>